<dbReference type="Gene3D" id="2.40.30.170">
    <property type="match status" value="1"/>
</dbReference>
<dbReference type="Pfam" id="PF25881">
    <property type="entry name" value="HH_YBHG"/>
    <property type="match status" value="1"/>
</dbReference>
<evidence type="ECO:0000256" key="1">
    <source>
        <dbReference type="ARBA" id="ARBA00004196"/>
    </source>
</evidence>
<dbReference type="OrthoDB" id="272547at2"/>
<feature type="chain" id="PRO_5023016398" evidence="3">
    <location>
        <begin position="21"/>
        <end position="352"/>
    </location>
</feature>
<dbReference type="GO" id="GO:0030313">
    <property type="term" value="C:cell envelope"/>
    <property type="evidence" value="ECO:0007669"/>
    <property type="project" value="UniProtKB-SubCell"/>
</dbReference>
<dbReference type="Gene3D" id="1.10.287.470">
    <property type="entry name" value="Helix hairpin bin"/>
    <property type="match status" value="1"/>
</dbReference>
<reference evidence="5 6" key="1">
    <citation type="submission" date="2019-02" db="EMBL/GenBank/DDBJ databases">
        <title>Deep-cultivation of Planctomycetes and their phenomic and genomic characterization uncovers novel biology.</title>
        <authorList>
            <person name="Wiegand S."/>
            <person name="Jogler M."/>
            <person name="Boedeker C."/>
            <person name="Pinto D."/>
            <person name="Vollmers J."/>
            <person name="Rivas-Marin E."/>
            <person name="Kohn T."/>
            <person name="Peeters S.H."/>
            <person name="Heuer A."/>
            <person name="Rast P."/>
            <person name="Oberbeckmann S."/>
            <person name="Bunk B."/>
            <person name="Jeske O."/>
            <person name="Meyerdierks A."/>
            <person name="Storesund J.E."/>
            <person name="Kallscheuer N."/>
            <person name="Luecker S."/>
            <person name="Lage O.M."/>
            <person name="Pohl T."/>
            <person name="Merkel B.J."/>
            <person name="Hornburger P."/>
            <person name="Mueller R.-W."/>
            <person name="Bruemmer F."/>
            <person name="Labrenz M."/>
            <person name="Spormann A.M."/>
            <person name="Op Den Camp H."/>
            <person name="Overmann J."/>
            <person name="Amann R."/>
            <person name="Jetten M.S.M."/>
            <person name="Mascher T."/>
            <person name="Medema M.H."/>
            <person name="Devos D.P."/>
            <person name="Kaster A.-K."/>
            <person name="Ovreas L."/>
            <person name="Rohde M."/>
            <person name="Galperin M.Y."/>
            <person name="Jogler C."/>
        </authorList>
    </citation>
    <scope>NUCLEOTIDE SEQUENCE [LARGE SCALE GENOMIC DNA]</scope>
    <source>
        <strain evidence="5 6">Mal64</strain>
    </source>
</reference>
<evidence type="ECO:0000259" key="4">
    <source>
        <dbReference type="Pfam" id="PF25881"/>
    </source>
</evidence>
<proteinExistence type="predicted"/>
<dbReference type="Proteomes" id="UP000315440">
    <property type="component" value="Unassembled WGS sequence"/>
</dbReference>
<protein>
    <submittedName>
        <fullName evidence="5">Multidrug resistance protein MdtN</fullName>
    </submittedName>
</protein>
<evidence type="ECO:0000313" key="5">
    <source>
        <dbReference type="EMBL" id="TWT89719.1"/>
    </source>
</evidence>
<dbReference type="AlphaFoldDB" id="A0A5C5ZQI6"/>
<gene>
    <name evidence="5" type="primary">mdtN</name>
    <name evidence="5" type="ORF">Mal64_00980</name>
</gene>
<sequence length="352" mass="37949" precursor="true">MTRFIFLTTVLAAIGSTAWFIDFQSAAVEPAPASHAPSEEICAPGIVEGATESIALRPELSGVVVERLVAVGDWVQSGQTLVRFDDRSARLELAEAQAQLALSQARLERILNGARNHERDEARALEGAAESRLSQAITALGRIEQLERKNALPAQEADDARSKVETLRAELAASRARLALLEAPAREDEVRLARAQVSAAEASVGLAQVMLEKRLIRAPCDARVLDIDAELGELIGPADQNPVVVLADTRQLRVRAFIEELDAPHTPIGAATTITADGLPGETFHGVITSISPRMAAKEFFTNRPNEMYDAKTREAIVEVQEGSGLIVGLRVDLRIDSTQATMLSAEGRSLR</sequence>
<dbReference type="InterPro" id="IPR059052">
    <property type="entry name" value="HH_YbhG-like"/>
</dbReference>
<keyword evidence="3" id="KW-0732">Signal</keyword>
<keyword evidence="2" id="KW-0175">Coiled coil</keyword>
<dbReference type="Gene3D" id="2.40.50.100">
    <property type="match status" value="1"/>
</dbReference>
<dbReference type="PANTHER" id="PTHR32347">
    <property type="entry name" value="EFFLUX SYSTEM COMPONENT YKNX-RELATED"/>
    <property type="match status" value="1"/>
</dbReference>
<dbReference type="SUPFAM" id="SSF111369">
    <property type="entry name" value="HlyD-like secretion proteins"/>
    <property type="match status" value="2"/>
</dbReference>
<name>A0A5C5ZQI6_9BACT</name>
<evidence type="ECO:0000313" key="6">
    <source>
        <dbReference type="Proteomes" id="UP000315440"/>
    </source>
</evidence>
<dbReference type="RefSeq" id="WP_146395613.1">
    <property type="nucleotide sequence ID" value="NZ_SJPQ01000001.1"/>
</dbReference>
<dbReference type="PANTHER" id="PTHR32347:SF27">
    <property type="entry name" value="RND EFFLUX PUMP MEMBRANE FUSION PROTEIN BARREL-SANDWICH DOMAIN-CONTAINING PROTEIN"/>
    <property type="match status" value="1"/>
</dbReference>
<comment type="subcellular location">
    <subcellularLocation>
        <location evidence="1">Cell envelope</location>
    </subcellularLocation>
</comment>
<keyword evidence="6" id="KW-1185">Reference proteome</keyword>
<dbReference type="EMBL" id="SJPQ01000001">
    <property type="protein sequence ID" value="TWT89719.1"/>
    <property type="molecule type" value="Genomic_DNA"/>
</dbReference>
<feature type="domain" description="YbhG-like alpha-helical hairpin" evidence="4">
    <location>
        <begin position="85"/>
        <end position="211"/>
    </location>
</feature>
<evidence type="ECO:0000256" key="2">
    <source>
        <dbReference type="ARBA" id="ARBA00023054"/>
    </source>
</evidence>
<feature type="signal peptide" evidence="3">
    <location>
        <begin position="1"/>
        <end position="20"/>
    </location>
</feature>
<dbReference type="InterPro" id="IPR050465">
    <property type="entry name" value="UPF0194_transport"/>
</dbReference>
<accession>A0A5C5ZQI6</accession>
<evidence type="ECO:0000256" key="3">
    <source>
        <dbReference type="SAM" id="SignalP"/>
    </source>
</evidence>
<comment type="caution">
    <text evidence="5">The sequence shown here is derived from an EMBL/GenBank/DDBJ whole genome shotgun (WGS) entry which is preliminary data.</text>
</comment>
<organism evidence="5 6">
    <name type="scientific">Pseudobythopirellula maris</name>
    <dbReference type="NCBI Taxonomy" id="2527991"/>
    <lineage>
        <taxon>Bacteria</taxon>
        <taxon>Pseudomonadati</taxon>
        <taxon>Planctomycetota</taxon>
        <taxon>Planctomycetia</taxon>
        <taxon>Pirellulales</taxon>
        <taxon>Lacipirellulaceae</taxon>
        <taxon>Pseudobythopirellula</taxon>
    </lineage>
</organism>